<dbReference type="InterPro" id="IPR002833">
    <property type="entry name" value="PTH2"/>
</dbReference>
<dbReference type="EC" id="3.1.1.29" evidence="1"/>
<comment type="caution">
    <text evidence="5">The sequence shown here is derived from an EMBL/GenBank/DDBJ whole genome shotgun (WGS) entry which is preliminary data.</text>
</comment>
<proteinExistence type="predicted"/>
<dbReference type="InterPro" id="IPR042237">
    <property type="entry name" value="PTRHD1"/>
</dbReference>
<evidence type="ECO:0000313" key="5">
    <source>
        <dbReference type="EMBL" id="CAD7703632.1"/>
    </source>
</evidence>
<dbReference type="PANTHER" id="PTHR46194:SF1">
    <property type="entry name" value="PEPTIDYL-TRNA HYDROLASE PTRHD1-RELATED"/>
    <property type="match status" value="1"/>
</dbReference>
<keyword evidence="4" id="KW-0175">Coiled coil</keyword>
<dbReference type="PANTHER" id="PTHR46194">
    <property type="entry name" value="PEPTIDYL-TRNA HYDROLASE PTRHD1-RELATED"/>
    <property type="match status" value="1"/>
</dbReference>
<dbReference type="SUPFAM" id="SSF102462">
    <property type="entry name" value="Peptidyl-tRNA hydrolase II"/>
    <property type="match status" value="1"/>
</dbReference>
<name>A0A8S1JDA8_9CHLO</name>
<dbReference type="EMBL" id="CAJHUC010002334">
    <property type="protein sequence ID" value="CAD7703632.1"/>
    <property type="molecule type" value="Genomic_DNA"/>
</dbReference>
<accession>A0A8S1JDA8</accession>
<evidence type="ECO:0000313" key="6">
    <source>
        <dbReference type="Proteomes" id="UP000708148"/>
    </source>
</evidence>
<comment type="catalytic activity">
    <reaction evidence="3">
        <text>an N-acyl-L-alpha-aminoacyl-tRNA + H2O = an N-acyl-L-amino acid + a tRNA + H(+)</text>
        <dbReference type="Rhea" id="RHEA:54448"/>
        <dbReference type="Rhea" id="RHEA-COMP:10123"/>
        <dbReference type="Rhea" id="RHEA-COMP:13883"/>
        <dbReference type="ChEBI" id="CHEBI:15377"/>
        <dbReference type="ChEBI" id="CHEBI:15378"/>
        <dbReference type="ChEBI" id="CHEBI:59874"/>
        <dbReference type="ChEBI" id="CHEBI:78442"/>
        <dbReference type="ChEBI" id="CHEBI:138191"/>
        <dbReference type="EC" id="3.1.1.29"/>
    </reaction>
</comment>
<dbReference type="Proteomes" id="UP000708148">
    <property type="component" value="Unassembled WGS sequence"/>
</dbReference>
<gene>
    <name evidence="5" type="ORF">OSTQU699_LOCUS8989</name>
</gene>
<dbReference type="CDD" id="cd02429">
    <property type="entry name" value="PTH2_like"/>
    <property type="match status" value="1"/>
</dbReference>
<protein>
    <recommendedName>
        <fullName evidence="1">peptidyl-tRNA hydrolase</fullName>
        <ecNumber evidence="1">3.1.1.29</ecNumber>
    </recommendedName>
</protein>
<dbReference type="OrthoDB" id="201213at2759"/>
<feature type="coiled-coil region" evidence="4">
    <location>
        <begin position="96"/>
        <end position="123"/>
    </location>
</feature>
<dbReference type="GO" id="GO:0004045">
    <property type="term" value="F:peptidyl-tRNA hydrolase activity"/>
    <property type="evidence" value="ECO:0007669"/>
    <property type="project" value="UniProtKB-EC"/>
</dbReference>
<keyword evidence="2" id="KW-0378">Hydrolase</keyword>
<reference evidence="5" key="1">
    <citation type="submission" date="2020-12" db="EMBL/GenBank/DDBJ databases">
        <authorList>
            <person name="Iha C."/>
        </authorList>
    </citation>
    <scope>NUCLEOTIDE SEQUENCE</scope>
</reference>
<dbReference type="Gene3D" id="3.40.1490.10">
    <property type="entry name" value="Bit1"/>
    <property type="match status" value="1"/>
</dbReference>
<organism evidence="5 6">
    <name type="scientific">Ostreobium quekettii</name>
    <dbReference type="NCBI Taxonomy" id="121088"/>
    <lineage>
        <taxon>Eukaryota</taxon>
        <taxon>Viridiplantae</taxon>
        <taxon>Chlorophyta</taxon>
        <taxon>core chlorophytes</taxon>
        <taxon>Ulvophyceae</taxon>
        <taxon>TCBD clade</taxon>
        <taxon>Bryopsidales</taxon>
        <taxon>Ostreobineae</taxon>
        <taxon>Ostreobiaceae</taxon>
        <taxon>Ostreobium</taxon>
    </lineage>
</organism>
<evidence type="ECO:0000256" key="3">
    <source>
        <dbReference type="ARBA" id="ARBA00048707"/>
    </source>
</evidence>
<dbReference type="Pfam" id="PF01981">
    <property type="entry name" value="PTH2"/>
    <property type="match status" value="1"/>
</dbReference>
<evidence type="ECO:0000256" key="4">
    <source>
        <dbReference type="SAM" id="Coils"/>
    </source>
</evidence>
<dbReference type="AlphaFoldDB" id="A0A8S1JDA8"/>
<dbReference type="InterPro" id="IPR023476">
    <property type="entry name" value="Pep_tRNA_hydro_II_dom_sf"/>
</dbReference>
<evidence type="ECO:0000256" key="2">
    <source>
        <dbReference type="ARBA" id="ARBA00022801"/>
    </source>
</evidence>
<sequence>MGTDADPLAASSAGAEASVAEGSAQAEKGSEGAGDAVVVQYVVLRRDLWGEMGWPLGSVVAQACHACTAAVWGAREEACVRGYLANVDSMHKVVLEVKSETQLRNLSNKLQEANVDHKLWVEQPENFATCLATRPYPKPEIQHHFKKLKLCKG</sequence>
<evidence type="ECO:0000256" key="1">
    <source>
        <dbReference type="ARBA" id="ARBA00013260"/>
    </source>
</evidence>
<keyword evidence="6" id="KW-1185">Reference proteome</keyword>